<dbReference type="Proteomes" id="UP000612680">
    <property type="component" value="Chromosome"/>
</dbReference>
<name>A0ABX7I4C3_9BACT</name>
<proteinExistence type="predicted"/>
<keyword evidence="2" id="KW-1185">Reference proteome</keyword>
<gene>
    <name evidence="1" type="ORF">HWI92_07240</name>
</gene>
<protein>
    <submittedName>
        <fullName evidence="1">DUF1579 domain-containing protein</fullName>
    </submittedName>
</protein>
<sequence>MSKSTFEISLESGIHQHIQAMAGVWEGTTKTWFEPGVTADESPMSGTIRPILGGRFLLYQYQGSLSGDAFEGSATIGYDIANARFQVSWIDSFHMGTAIMHSEGDSVPHGFTVLGSYGSPEYPEQWGWRTVFQLNDPDQLTVTAYNISPEGKEDKATETVYKRTGKI</sequence>
<dbReference type="InterPro" id="IPR011473">
    <property type="entry name" value="DUF1579"/>
</dbReference>
<accession>A0ABX7I4C3</accession>
<organism evidence="1 2">
    <name type="scientific">Dyadobacter sandarakinus</name>
    <dbReference type="NCBI Taxonomy" id="2747268"/>
    <lineage>
        <taxon>Bacteria</taxon>
        <taxon>Pseudomonadati</taxon>
        <taxon>Bacteroidota</taxon>
        <taxon>Cytophagia</taxon>
        <taxon>Cytophagales</taxon>
        <taxon>Spirosomataceae</taxon>
        <taxon>Dyadobacter</taxon>
    </lineage>
</organism>
<dbReference type="EMBL" id="CP056775">
    <property type="protein sequence ID" value="QRR00713.1"/>
    <property type="molecule type" value="Genomic_DNA"/>
</dbReference>
<evidence type="ECO:0000313" key="2">
    <source>
        <dbReference type="Proteomes" id="UP000612680"/>
    </source>
</evidence>
<dbReference type="RefSeq" id="WP_204662155.1">
    <property type="nucleotide sequence ID" value="NZ_CP056775.1"/>
</dbReference>
<reference evidence="1 2" key="1">
    <citation type="submission" date="2020-06" db="EMBL/GenBank/DDBJ databases">
        <title>Dyadobacter sandarakinus sp. nov., isolated from the soil of the Arctic Yellow River Station.</title>
        <authorList>
            <person name="Zhang Y."/>
            <person name="Peng F."/>
        </authorList>
    </citation>
    <scope>NUCLEOTIDE SEQUENCE [LARGE SCALE GENOMIC DNA]</scope>
    <source>
        <strain evidence="1 2">Q3-56</strain>
    </source>
</reference>
<evidence type="ECO:0000313" key="1">
    <source>
        <dbReference type="EMBL" id="QRR00713.1"/>
    </source>
</evidence>
<dbReference type="Pfam" id="PF07617">
    <property type="entry name" value="DUF1579"/>
    <property type="match status" value="1"/>
</dbReference>